<dbReference type="OrthoDB" id="9429682at2"/>
<protein>
    <recommendedName>
        <fullName evidence="1">Immunity protein 43 domain-containing protein</fullName>
    </recommendedName>
</protein>
<dbReference type="AlphaFoldDB" id="A0A3P3VY20"/>
<proteinExistence type="predicted"/>
<reference evidence="2 3" key="1">
    <citation type="submission" date="2018-11" db="EMBL/GenBank/DDBJ databases">
        <title>YIM 102482-1 draft genome.</title>
        <authorList>
            <person name="Li G."/>
            <person name="Jiang Y."/>
        </authorList>
    </citation>
    <scope>NUCLEOTIDE SEQUENCE [LARGE SCALE GENOMIC DNA]</scope>
    <source>
        <strain evidence="2 3">YIM 102482-1</strain>
    </source>
</reference>
<feature type="domain" description="Immunity protein 43" evidence="1">
    <location>
        <begin position="33"/>
        <end position="131"/>
    </location>
</feature>
<gene>
    <name evidence="2" type="ORF">EG850_08445</name>
</gene>
<comment type="caution">
    <text evidence="2">The sequence shown here is derived from an EMBL/GenBank/DDBJ whole genome shotgun (WGS) entry which is preliminary data.</text>
</comment>
<dbReference type="InterPro" id="IPR029079">
    <property type="entry name" value="Imm43"/>
</dbReference>
<organism evidence="2 3">
    <name type="scientific">Gulosibacter macacae</name>
    <dbReference type="NCBI Taxonomy" id="2488791"/>
    <lineage>
        <taxon>Bacteria</taxon>
        <taxon>Bacillati</taxon>
        <taxon>Actinomycetota</taxon>
        <taxon>Actinomycetes</taxon>
        <taxon>Micrococcales</taxon>
        <taxon>Microbacteriaceae</taxon>
        <taxon>Gulosibacter</taxon>
    </lineage>
</organism>
<evidence type="ECO:0000259" key="1">
    <source>
        <dbReference type="Pfam" id="PF15570"/>
    </source>
</evidence>
<keyword evidence="3" id="KW-1185">Reference proteome</keyword>
<sequence length="209" mass="23996">MPTPLLLWGYPIQSIAALEAEGVPPEASGMIGISERFDTKRTHPDFDFPWAATYSPEPLPPMPEHVTICLKRVNAVHFDFIPYGDFFILSERLLVFLEDHRFDYAFDRSRASIVNTKGQPLTDETFFLLRRDDLRIGDEVEWVDGDSDGDGEQAITRSEKRVLLSDEDGYESCLFVDATLKATLEQRFRTVHLFTAAEWNRLDDDGWDF</sequence>
<accession>A0A3P3VY20</accession>
<evidence type="ECO:0000313" key="3">
    <source>
        <dbReference type="Proteomes" id="UP000274391"/>
    </source>
</evidence>
<dbReference type="RefSeq" id="WP_124972482.1">
    <property type="nucleotide sequence ID" value="NZ_RQVS01000009.1"/>
</dbReference>
<dbReference type="Proteomes" id="UP000274391">
    <property type="component" value="Unassembled WGS sequence"/>
</dbReference>
<name>A0A3P3VY20_9MICO</name>
<dbReference type="EMBL" id="RQVS01000009">
    <property type="protein sequence ID" value="RRJ86369.1"/>
    <property type="molecule type" value="Genomic_DNA"/>
</dbReference>
<evidence type="ECO:0000313" key="2">
    <source>
        <dbReference type="EMBL" id="RRJ86369.1"/>
    </source>
</evidence>
<dbReference type="Pfam" id="PF15570">
    <property type="entry name" value="Imm43"/>
    <property type="match status" value="1"/>
</dbReference>